<dbReference type="GeneID" id="36401954"/>
<reference evidence="2" key="1">
    <citation type="submission" date="2014-09" db="EMBL/GenBank/DDBJ databases">
        <authorList>
            <person name="Sharma Rahul"/>
            <person name="Thines Marco"/>
        </authorList>
    </citation>
    <scope>NUCLEOTIDE SEQUENCE [LARGE SCALE GENOMIC DNA]</scope>
</reference>
<evidence type="ECO:0000313" key="2">
    <source>
        <dbReference type="Proteomes" id="UP000054928"/>
    </source>
</evidence>
<dbReference type="EMBL" id="CCYD01003042">
    <property type="protein sequence ID" value="CEG49117.1"/>
    <property type="molecule type" value="Genomic_DNA"/>
</dbReference>
<dbReference type="Proteomes" id="UP000054928">
    <property type="component" value="Unassembled WGS sequence"/>
</dbReference>
<evidence type="ECO:0000313" key="1">
    <source>
        <dbReference type="EMBL" id="CEG49117.1"/>
    </source>
</evidence>
<sequence length="83" mass="9086">MYTCKGSVSELRTDKRYFLTPPSYSNQAHLPVAALATLTLVAPISVRARRTCPEHHTTNFETRSAFCGLKMQSGSNTLVQLGG</sequence>
<dbReference type="RefSeq" id="XP_024585486.1">
    <property type="nucleotide sequence ID" value="XM_024720271.1"/>
</dbReference>
<organism evidence="1 2">
    <name type="scientific">Plasmopara halstedii</name>
    <name type="common">Downy mildew of sunflower</name>
    <dbReference type="NCBI Taxonomy" id="4781"/>
    <lineage>
        <taxon>Eukaryota</taxon>
        <taxon>Sar</taxon>
        <taxon>Stramenopiles</taxon>
        <taxon>Oomycota</taxon>
        <taxon>Peronosporomycetes</taxon>
        <taxon>Peronosporales</taxon>
        <taxon>Peronosporaceae</taxon>
        <taxon>Plasmopara</taxon>
    </lineage>
</organism>
<protein>
    <submittedName>
        <fullName evidence="1">Uncharacterized protein</fullName>
    </submittedName>
</protein>
<name>A0A0P1B6C8_PLAHL</name>
<proteinExistence type="predicted"/>
<keyword evidence="2" id="KW-1185">Reference proteome</keyword>
<dbReference type="AlphaFoldDB" id="A0A0P1B6C8"/>
<accession>A0A0P1B6C8</accession>